<gene>
    <name evidence="2" type="ORF">BB559_001191</name>
</gene>
<name>A0A2T9Z2S4_9FUNG</name>
<evidence type="ECO:0000259" key="1">
    <source>
        <dbReference type="Pfam" id="PF00078"/>
    </source>
</evidence>
<feature type="domain" description="Reverse transcriptase" evidence="1">
    <location>
        <begin position="18"/>
        <end position="91"/>
    </location>
</feature>
<evidence type="ECO:0000313" key="2">
    <source>
        <dbReference type="EMBL" id="PVU98887.1"/>
    </source>
</evidence>
<dbReference type="EMBL" id="MBFT01000064">
    <property type="protein sequence ID" value="PVU98887.1"/>
    <property type="molecule type" value="Genomic_DNA"/>
</dbReference>
<proteinExistence type="predicted"/>
<dbReference type="Pfam" id="PF00078">
    <property type="entry name" value="RVT_1"/>
    <property type="match status" value="1"/>
</dbReference>
<comment type="caution">
    <text evidence="2">The sequence shown here is derived from an EMBL/GenBank/DDBJ whole genome shotgun (WGS) entry which is preliminary data.</text>
</comment>
<sequence>MEQAPEIFQDTDACYKAPYSPFLFNIYINDLADSLTAIPNSPAIPNALLFADNIQLIPANRKQALILVKIVEDWCNKNGMKINVKKLKGANWHSMIKLNIYKTFVRSIWEYGLPLLKYYSQENIKIIQKVQTKALGLITDCSESTGKQYRSLTHSITAIEEIEDRADTLGIIFGFHYYKLSYNNPLKKLVPKFGTVFRDRNALISSGIHKSRTFQKILKKTTERNLKNVLELELKKRKLENISKWKTKRAALIKPEARKKSNLTDVSINIKSKTDCKLAIKWRTDKCLRIQETDKLFNRKKIDKLVERLHNIIKKINREPEPP</sequence>
<dbReference type="OrthoDB" id="5534248at2759"/>
<dbReference type="STRING" id="61424.A0A2T9Z2S4"/>
<protein>
    <recommendedName>
        <fullName evidence="1">Reverse transcriptase domain-containing protein</fullName>
    </recommendedName>
</protein>
<dbReference type="AlphaFoldDB" id="A0A2T9Z2S4"/>
<reference evidence="2 3" key="1">
    <citation type="journal article" date="2018" name="MBio">
        <title>Comparative Genomics Reveals the Core Gene Toolbox for the Fungus-Insect Symbiosis.</title>
        <authorList>
            <person name="Wang Y."/>
            <person name="Stata M."/>
            <person name="Wang W."/>
            <person name="Stajich J.E."/>
            <person name="White M.M."/>
            <person name="Moncalvo J.M."/>
        </authorList>
    </citation>
    <scope>NUCLEOTIDE SEQUENCE [LARGE SCALE GENOMIC DNA]</scope>
    <source>
        <strain evidence="2 3">AUS-77-4</strain>
    </source>
</reference>
<keyword evidence="3" id="KW-1185">Reference proteome</keyword>
<dbReference type="Proteomes" id="UP000245699">
    <property type="component" value="Unassembled WGS sequence"/>
</dbReference>
<accession>A0A2T9Z2S4</accession>
<evidence type="ECO:0000313" key="3">
    <source>
        <dbReference type="Proteomes" id="UP000245699"/>
    </source>
</evidence>
<dbReference type="InterPro" id="IPR000477">
    <property type="entry name" value="RT_dom"/>
</dbReference>
<organism evidence="2 3">
    <name type="scientific">Furculomyces boomerangus</name>
    <dbReference type="NCBI Taxonomy" id="61424"/>
    <lineage>
        <taxon>Eukaryota</taxon>
        <taxon>Fungi</taxon>
        <taxon>Fungi incertae sedis</taxon>
        <taxon>Zoopagomycota</taxon>
        <taxon>Kickxellomycotina</taxon>
        <taxon>Harpellomycetes</taxon>
        <taxon>Harpellales</taxon>
        <taxon>Harpellaceae</taxon>
        <taxon>Furculomyces</taxon>
    </lineage>
</organism>